<dbReference type="AlphaFoldDB" id="A0A0F9DQD3"/>
<gene>
    <name evidence="1" type="ORF">LCGC14_2461070</name>
</gene>
<accession>A0A0F9DQD3</accession>
<organism evidence="1">
    <name type="scientific">marine sediment metagenome</name>
    <dbReference type="NCBI Taxonomy" id="412755"/>
    <lineage>
        <taxon>unclassified sequences</taxon>
        <taxon>metagenomes</taxon>
        <taxon>ecological metagenomes</taxon>
    </lineage>
</organism>
<comment type="caution">
    <text evidence="1">The sequence shown here is derived from an EMBL/GenBank/DDBJ whole genome shotgun (WGS) entry which is preliminary data.</text>
</comment>
<sequence length="112" mass="12890">MENLDSFMGGMQEQFKQDIADMKESARQAIMADADLSRLTEENKRLKELQRGAHNMCIAAVVKYGNEKGELRIDNGTLWRATEDKIETFTDMATNEWVWRVRKDSETSEVVS</sequence>
<protein>
    <submittedName>
        <fullName evidence="1">Uncharacterized protein</fullName>
    </submittedName>
</protein>
<reference evidence="1" key="1">
    <citation type="journal article" date="2015" name="Nature">
        <title>Complex archaea that bridge the gap between prokaryotes and eukaryotes.</title>
        <authorList>
            <person name="Spang A."/>
            <person name="Saw J.H."/>
            <person name="Jorgensen S.L."/>
            <person name="Zaremba-Niedzwiedzka K."/>
            <person name="Martijn J."/>
            <person name="Lind A.E."/>
            <person name="van Eijk R."/>
            <person name="Schleper C."/>
            <person name="Guy L."/>
            <person name="Ettema T.J."/>
        </authorList>
    </citation>
    <scope>NUCLEOTIDE SEQUENCE</scope>
</reference>
<name>A0A0F9DQD3_9ZZZZ</name>
<proteinExistence type="predicted"/>
<dbReference type="EMBL" id="LAZR01038321">
    <property type="protein sequence ID" value="KKL19876.1"/>
    <property type="molecule type" value="Genomic_DNA"/>
</dbReference>
<evidence type="ECO:0000313" key="1">
    <source>
        <dbReference type="EMBL" id="KKL19876.1"/>
    </source>
</evidence>